<sequence length="343" mass="36452">MSGVLPYRGHAPPVDPSAEATQRIPAYVREAPPGLRAAPGTTLRATVIGHDSQGHLLVRSTDGVLALSTHIRPRQGSTVVMQLRPVGAQIQAYILQVIEANGAASAPNMPAAGQAGTAYPGDGDEAAALTRIWPALNEAIKALEFGFRAGSPDDGWPSLLPRSGPTLAAGMLAMIAALLRGDARDWLGAGLRRALAQAGRDDLAQRLENDFAKLSRLARTDSADWRVFVLPILTGGAVRPLRLFLRPPDDSGDSRVARRFIVEAELPQLGPLQLEGLINGNRLELILRSYAPLSDTLRDDLRAAHERAAALGGLSGRLRFAADTSWKFLPVPQAESGTHGVVI</sequence>
<dbReference type="AlphaFoldDB" id="A0A369TED9"/>
<evidence type="ECO:0000313" key="2">
    <source>
        <dbReference type="Proteomes" id="UP000253941"/>
    </source>
</evidence>
<proteinExistence type="predicted"/>
<name>A0A369TED9_9PROT</name>
<evidence type="ECO:0008006" key="3">
    <source>
        <dbReference type="Google" id="ProtNLM"/>
    </source>
</evidence>
<dbReference type="RefSeq" id="WP_114580143.1">
    <property type="nucleotide sequence ID" value="NZ_QPMH01000001.1"/>
</dbReference>
<accession>A0A369TED9</accession>
<gene>
    <name evidence="1" type="ORF">DRB17_00135</name>
</gene>
<comment type="caution">
    <text evidence="1">The sequence shown here is derived from an EMBL/GenBank/DDBJ whole genome shotgun (WGS) entry which is preliminary data.</text>
</comment>
<dbReference type="EMBL" id="QPMH01000001">
    <property type="protein sequence ID" value="RDD63630.1"/>
    <property type="molecule type" value="Genomic_DNA"/>
</dbReference>
<protein>
    <recommendedName>
        <fullName evidence="3">Flagellar hook-length control protein FliK</fullName>
    </recommendedName>
</protein>
<organism evidence="1 2">
    <name type="scientific">Ferruginivarius sediminum</name>
    <dbReference type="NCBI Taxonomy" id="2661937"/>
    <lineage>
        <taxon>Bacteria</taxon>
        <taxon>Pseudomonadati</taxon>
        <taxon>Pseudomonadota</taxon>
        <taxon>Alphaproteobacteria</taxon>
        <taxon>Rhodospirillales</taxon>
        <taxon>Rhodospirillaceae</taxon>
        <taxon>Ferruginivarius</taxon>
    </lineage>
</organism>
<evidence type="ECO:0000313" key="1">
    <source>
        <dbReference type="EMBL" id="RDD63630.1"/>
    </source>
</evidence>
<keyword evidence="2" id="KW-1185">Reference proteome</keyword>
<dbReference type="Proteomes" id="UP000253941">
    <property type="component" value="Unassembled WGS sequence"/>
</dbReference>
<reference evidence="1 2" key="1">
    <citation type="submission" date="2018-07" db="EMBL/GenBank/DDBJ databases">
        <title>Venubactetium sediminum gen. nov., sp. nov., isolated from a marine solar saltern.</title>
        <authorList>
            <person name="Wang S."/>
        </authorList>
    </citation>
    <scope>NUCLEOTIDE SEQUENCE [LARGE SCALE GENOMIC DNA]</scope>
    <source>
        <strain evidence="1 2">WD2A32</strain>
    </source>
</reference>